<gene>
    <name evidence="1" type="ORF">skT53_07520</name>
</gene>
<dbReference type="AlphaFoldDB" id="A0A7I8D6Z3"/>
<dbReference type="KEGG" id="eff:skT53_07520"/>
<dbReference type="Proteomes" id="UP000593802">
    <property type="component" value="Chromosome"/>
</dbReference>
<name>A0A7I8D6Z3_9BACL</name>
<sequence>MNYALILENSRKAKSARQVYEYLRNNNKHDLLPPLHIEPYNIRDGVKVAQQDKHRVLNLRLHDEHLSPYFKTDMNLFILLMLNDQVDMQVYREDHGWMFVFENLQSLPKPFGSQGFDMR</sequence>
<evidence type="ECO:0000313" key="1">
    <source>
        <dbReference type="EMBL" id="BCJ85767.1"/>
    </source>
</evidence>
<reference evidence="1 2" key="1">
    <citation type="submission" date="2020-08" db="EMBL/GenBank/DDBJ databases">
        <title>Complete Genome Sequence of Effusibacillus dendaii Strain skT53, Isolated from Farmland soil.</title>
        <authorList>
            <person name="Konishi T."/>
            <person name="Kawasaki H."/>
        </authorList>
    </citation>
    <scope>NUCLEOTIDE SEQUENCE [LARGE SCALE GENOMIC DNA]</scope>
    <source>
        <strain evidence="2">skT53</strain>
    </source>
</reference>
<proteinExistence type="predicted"/>
<accession>A0A7I8D6Z3</accession>
<keyword evidence="2" id="KW-1185">Reference proteome</keyword>
<evidence type="ECO:0000313" key="2">
    <source>
        <dbReference type="Proteomes" id="UP000593802"/>
    </source>
</evidence>
<dbReference type="RefSeq" id="WP_200759843.1">
    <property type="nucleotide sequence ID" value="NZ_AP023366.1"/>
</dbReference>
<protein>
    <submittedName>
        <fullName evidence="1">Uncharacterized protein</fullName>
    </submittedName>
</protein>
<dbReference type="EMBL" id="AP023366">
    <property type="protein sequence ID" value="BCJ85767.1"/>
    <property type="molecule type" value="Genomic_DNA"/>
</dbReference>
<organism evidence="1 2">
    <name type="scientific">Effusibacillus dendaii</name>
    <dbReference type="NCBI Taxonomy" id="2743772"/>
    <lineage>
        <taxon>Bacteria</taxon>
        <taxon>Bacillati</taxon>
        <taxon>Bacillota</taxon>
        <taxon>Bacilli</taxon>
        <taxon>Bacillales</taxon>
        <taxon>Alicyclobacillaceae</taxon>
        <taxon>Effusibacillus</taxon>
    </lineage>
</organism>